<reference evidence="3 4" key="1">
    <citation type="journal article" date="2015" name="Sci. Rep.">
        <title>Genome of the facultative scuticociliatosis pathogen Pseudocohnilembus persalinus provides insight into its virulence through horizontal gene transfer.</title>
        <authorList>
            <person name="Xiong J."/>
            <person name="Wang G."/>
            <person name="Cheng J."/>
            <person name="Tian M."/>
            <person name="Pan X."/>
            <person name="Warren A."/>
            <person name="Jiang C."/>
            <person name="Yuan D."/>
            <person name="Miao W."/>
        </authorList>
    </citation>
    <scope>NUCLEOTIDE SEQUENCE [LARGE SCALE GENOMIC DNA]</scope>
    <source>
        <strain evidence="3">36N120E</strain>
    </source>
</reference>
<dbReference type="Proteomes" id="UP000054937">
    <property type="component" value="Unassembled WGS sequence"/>
</dbReference>
<evidence type="ECO:0000313" key="4">
    <source>
        <dbReference type="Proteomes" id="UP000054937"/>
    </source>
</evidence>
<proteinExistence type="predicted"/>
<keyword evidence="4" id="KW-1185">Reference proteome</keyword>
<evidence type="ECO:0000256" key="2">
    <source>
        <dbReference type="SAM" id="MobiDB-lite"/>
    </source>
</evidence>
<organism evidence="3 4">
    <name type="scientific">Pseudocohnilembus persalinus</name>
    <name type="common">Ciliate</name>
    <dbReference type="NCBI Taxonomy" id="266149"/>
    <lineage>
        <taxon>Eukaryota</taxon>
        <taxon>Sar</taxon>
        <taxon>Alveolata</taxon>
        <taxon>Ciliophora</taxon>
        <taxon>Intramacronucleata</taxon>
        <taxon>Oligohymenophorea</taxon>
        <taxon>Scuticociliatia</taxon>
        <taxon>Philasterida</taxon>
        <taxon>Pseudocohnilembidae</taxon>
        <taxon>Pseudocohnilembus</taxon>
    </lineage>
</organism>
<feature type="coiled-coil region" evidence="1">
    <location>
        <begin position="474"/>
        <end position="518"/>
    </location>
</feature>
<dbReference type="InParanoid" id="A0A0V0QDD1"/>
<sequence>MGLKKKYQEQLNENHIIKAKHQSLVKEYDKLQKLIDEIENHLVNKNENKQKLTEEKYGNDQKEKRALQEELNKTRQIVEDQKQKIEILNSQQGNTTKNAKKQQKTEIPSINSKKDDNQIYKRQMMQNNFIDEANNSLIIPKSKQGQLQIFPVVKKQDIQALALELKMRLRSKKLTADNVLDWFVFNKNIRKKEVISIREILYKIKEDPFCIQDSRQALLLARYLVEDNKEDKIIFDEEMAVNLPTVRSRFRYLIGEFKLFSAQEDQYLHKILTQIVSKHRENIQSYLDQNAKHVQQTGKEDLYKENILLKQNMMNVKQENFEVKQKIQSLAKENDKLKKLIGDVENYVLNKKGNYNENEVKQNLQITNLKRKYNENKEYTEQLQNEILEIKKTVKYNEITELQTQIKASIQENYRLRTLLDKANSQIDSLKNQKQNEFQEKQEDKNEIYFHLIQENSEQKQTIKFLEDEIFRLQTFVKEENKKKQKKNQKLEDKTKQILEQKQTIEKQHGQIVNLQEEKLALFRKSKQNEDLQDKIKDLIGSKDYISSPHSIQPPDNIIQNGVQQKVVTKEQIQIICKNIKVKLKSKRISLSQASEYRAILNVKLKRGTSIVQISDRGQQRRFYNFRLIQST</sequence>
<dbReference type="OrthoDB" id="301778at2759"/>
<name>A0A0V0QDD1_PSEPJ</name>
<protein>
    <submittedName>
        <fullName evidence="3">Uncharacterized protein</fullName>
    </submittedName>
</protein>
<feature type="region of interest" description="Disordered" evidence="2">
    <location>
        <begin position="88"/>
        <end position="118"/>
    </location>
</feature>
<evidence type="ECO:0000313" key="3">
    <source>
        <dbReference type="EMBL" id="KRX00182.1"/>
    </source>
</evidence>
<dbReference type="AlphaFoldDB" id="A0A0V0QDD1"/>
<feature type="coiled-coil region" evidence="1">
    <location>
        <begin position="299"/>
        <end position="340"/>
    </location>
</feature>
<dbReference type="EMBL" id="LDAU01000194">
    <property type="protein sequence ID" value="KRX00182.1"/>
    <property type="molecule type" value="Genomic_DNA"/>
</dbReference>
<comment type="caution">
    <text evidence="3">The sequence shown here is derived from an EMBL/GenBank/DDBJ whole genome shotgun (WGS) entry which is preliminary data.</text>
</comment>
<evidence type="ECO:0000256" key="1">
    <source>
        <dbReference type="SAM" id="Coils"/>
    </source>
</evidence>
<accession>A0A0V0QDD1</accession>
<dbReference type="FunCoup" id="A0A0V0QDD1">
    <property type="interactions" value="27"/>
</dbReference>
<gene>
    <name evidence="3" type="ORF">PPERSA_10681</name>
</gene>
<keyword evidence="1" id="KW-0175">Coiled coil</keyword>
<feature type="coiled-coil region" evidence="1">
    <location>
        <begin position="413"/>
        <end position="447"/>
    </location>
</feature>